<feature type="region of interest" description="Disordered" evidence="1">
    <location>
        <begin position="112"/>
        <end position="136"/>
    </location>
</feature>
<dbReference type="AlphaFoldDB" id="A0AAV4WZC8"/>
<evidence type="ECO:0000313" key="2">
    <source>
        <dbReference type="EMBL" id="GIY88267.1"/>
    </source>
</evidence>
<gene>
    <name evidence="2" type="ORF">CEXT_206201</name>
</gene>
<organism evidence="2 3">
    <name type="scientific">Caerostris extrusa</name>
    <name type="common">Bark spider</name>
    <name type="synonym">Caerostris bankana</name>
    <dbReference type="NCBI Taxonomy" id="172846"/>
    <lineage>
        <taxon>Eukaryota</taxon>
        <taxon>Metazoa</taxon>
        <taxon>Ecdysozoa</taxon>
        <taxon>Arthropoda</taxon>
        <taxon>Chelicerata</taxon>
        <taxon>Arachnida</taxon>
        <taxon>Araneae</taxon>
        <taxon>Araneomorphae</taxon>
        <taxon>Entelegynae</taxon>
        <taxon>Araneoidea</taxon>
        <taxon>Araneidae</taxon>
        <taxon>Caerostris</taxon>
    </lineage>
</organism>
<name>A0AAV4WZC8_CAEEX</name>
<protein>
    <submittedName>
        <fullName evidence="2">Uncharacterized protein</fullName>
    </submittedName>
</protein>
<evidence type="ECO:0000313" key="3">
    <source>
        <dbReference type="Proteomes" id="UP001054945"/>
    </source>
</evidence>
<dbReference type="Proteomes" id="UP001054945">
    <property type="component" value="Unassembled WGS sequence"/>
</dbReference>
<dbReference type="EMBL" id="BPLR01017041">
    <property type="protein sequence ID" value="GIY88267.1"/>
    <property type="molecule type" value="Genomic_DNA"/>
</dbReference>
<comment type="caution">
    <text evidence="2">The sequence shown here is derived from an EMBL/GenBank/DDBJ whole genome shotgun (WGS) entry which is preliminary data.</text>
</comment>
<accession>A0AAV4WZC8</accession>
<evidence type="ECO:0000256" key="1">
    <source>
        <dbReference type="SAM" id="MobiDB-lite"/>
    </source>
</evidence>
<reference evidence="2 3" key="1">
    <citation type="submission" date="2021-06" db="EMBL/GenBank/DDBJ databases">
        <title>Caerostris extrusa draft genome.</title>
        <authorList>
            <person name="Kono N."/>
            <person name="Arakawa K."/>
        </authorList>
    </citation>
    <scope>NUCLEOTIDE SEQUENCE [LARGE SCALE GENOMIC DNA]</scope>
</reference>
<proteinExistence type="predicted"/>
<sequence>MLCLAGLCVEKSKLWLPMNFDSFGVSSTVNRPVNLILAIVAMSYDELQKKAEEEEAAAAEEAAMQAEAAFGCSKKRRRESGRSMWSRVHLTCLALPMSCSWAKRKVARKEIRRRGQVSGVQKETVFTKKGTKSKAQ</sequence>
<keyword evidence="3" id="KW-1185">Reference proteome</keyword>